<proteinExistence type="predicted"/>
<name>A0A9D1A1J6_9ACTN</name>
<dbReference type="NCBIfam" id="NF038353">
    <property type="entry name" value="FxLYD_dom"/>
    <property type="match status" value="1"/>
</dbReference>
<evidence type="ECO:0000313" key="3">
    <source>
        <dbReference type="EMBL" id="HIR02099.1"/>
    </source>
</evidence>
<evidence type="ECO:0000256" key="1">
    <source>
        <dbReference type="SAM" id="MobiDB-lite"/>
    </source>
</evidence>
<comment type="caution">
    <text evidence="3">The sequence shown here is derived from an EMBL/GenBank/DDBJ whole genome shotgun (WGS) entry which is preliminary data.</text>
</comment>
<dbReference type="PROSITE" id="PS51257">
    <property type="entry name" value="PROKAR_LIPOPROTEIN"/>
    <property type="match status" value="1"/>
</dbReference>
<reference evidence="3" key="2">
    <citation type="journal article" date="2021" name="PeerJ">
        <title>Extensive microbial diversity within the chicken gut microbiome revealed by metagenomics and culture.</title>
        <authorList>
            <person name="Gilroy R."/>
            <person name="Ravi A."/>
            <person name="Getino M."/>
            <person name="Pursley I."/>
            <person name="Horton D.L."/>
            <person name="Alikhan N.F."/>
            <person name="Baker D."/>
            <person name="Gharbi K."/>
            <person name="Hall N."/>
            <person name="Watson M."/>
            <person name="Adriaenssens E.M."/>
            <person name="Foster-Nyarko E."/>
            <person name="Jarju S."/>
            <person name="Secka A."/>
            <person name="Antonio M."/>
            <person name="Oren A."/>
            <person name="Chaudhuri R.R."/>
            <person name="La Ragione R."/>
            <person name="Hildebrand F."/>
            <person name="Pallen M.J."/>
        </authorList>
    </citation>
    <scope>NUCLEOTIDE SEQUENCE</scope>
    <source>
        <strain evidence="3">ChiGjej1B1-2707</strain>
    </source>
</reference>
<dbReference type="InterPro" id="IPR047676">
    <property type="entry name" value="FxLYD_dom"/>
</dbReference>
<accession>A0A9D1A1J6</accession>
<feature type="signal peptide" evidence="2">
    <location>
        <begin position="1"/>
        <end position="17"/>
    </location>
</feature>
<dbReference type="EMBL" id="DVGB01000089">
    <property type="protein sequence ID" value="HIR02099.1"/>
    <property type="molecule type" value="Genomic_DNA"/>
</dbReference>
<dbReference type="Proteomes" id="UP000824261">
    <property type="component" value="Unassembled WGS sequence"/>
</dbReference>
<dbReference type="AlphaFoldDB" id="A0A9D1A1J6"/>
<evidence type="ECO:0000313" key="4">
    <source>
        <dbReference type="Proteomes" id="UP000824261"/>
    </source>
</evidence>
<feature type="compositionally biased region" description="Low complexity" evidence="1">
    <location>
        <begin position="31"/>
        <end position="57"/>
    </location>
</feature>
<organism evidence="3 4">
    <name type="scientific">Candidatus Aveggerthella stercoripullorum</name>
    <dbReference type="NCBI Taxonomy" id="2840688"/>
    <lineage>
        <taxon>Bacteria</taxon>
        <taxon>Bacillati</taxon>
        <taxon>Actinomycetota</taxon>
        <taxon>Coriobacteriia</taxon>
        <taxon>Eggerthellales</taxon>
        <taxon>Eggerthellaceae</taxon>
        <taxon>Eggerthellaceae incertae sedis</taxon>
        <taxon>Candidatus Aveggerthella</taxon>
    </lineage>
</organism>
<feature type="region of interest" description="Disordered" evidence="1">
    <location>
        <begin position="27"/>
        <end position="57"/>
    </location>
</feature>
<evidence type="ECO:0000256" key="2">
    <source>
        <dbReference type="SAM" id="SignalP"/>
    </source>
</evidence>
<feature type="chain" id="PRO_5038691000" evidence="2">
    <location>
        <begin position="18"/>
        <end position="145"/>
    </location>
</feature>
<keyword evidence="2" id="KW-0732">Signal</keyword>
<protein>
    <submittedName>
        <fullName evidence="3">DUF3426 domain-containing protein</fullName>
    </submittedName>
</protein>
<gene>
    <name evidence="3" type="ORF">IAA69_07565</name>
</gene>
<reference evidence="3" key="1">
    <citation type="submission" date="2020-10" db="EMBL/GenBank/DDBJ databases">
        <authorList>
            <person name="Gilroy R."/>
        </authorList>
    </citation>
    <scope>NUCLEOTIDE SEQUENCE</scope>
    <source>
        <strain evidence="3">ChiGjej1B1-2707</strain>
    </source>
</reference>
<sequence>MGIARKMGAIAATGVLASMLFGCSSSETEDPAASTGTAGASTEAPAEQAAEEAAPAEDYTVAEEALDTSNPYATYITGTLTNNKDTDVSYVQIEYVLYDADGAQIGTALANTSNLKAGGVWKFEAVAMVEPANVASYERADITGF</sequence>